<dbReference type="EMBL" id="BLKW01000004">
    <property type="protein sequence ID" value="GFG75448.1"/>
    <property type="molecule type" value="Genomic_DNA"/>
</dbReference>
<keyword evidence="3" id="KW-0378">Hydrolase</keyword>
<keyword evidence="4" id="KW-1015">Disulfide bond</keyword>
<sequence>MTAPQVFSEYGPVLRPLRCCVNIWGVHIRHLTRFLSIAVVTTWALLCAWVPSASAQPCPDVEVVFARGTGEPPGVGGTGQEFVDALTPRIGDRSMAVYPVNYPASTDWPTALDGIRDAGGHIEATAANCPKTKMVLGGYSQGAAVMGYVTSAAVPDGLPEGISPSDVPKPMPPEVADHVAAVTLFGTPSNRVMQQIGAPPITIGPLYQAKTIELCAPDDPVCSDGTDFAAHGAYAQDGMVDQAADFAASHLQPQPR</sequence>
<dbReference type="InterPro" id="IPR000675">
    <property type="entry name" value="Cutinase/axe"/>
</dbReference>
<evidence type="ECO:0000256" key="3">
    <source>
        <dbReference type="ARBA" id="ARBA00022801"/>
    </source>
</evidence>
<dbReference type="Proteomes" id="UP000465361">
    <property type="component" value="Unassembled WGS sequence"/>
</dbReference>
<dbReference type="InterPro" id="IPR029058">
    <property type="entry name" value="AB_hydrolase_fold"/>
</dbReference>
<dbReference type="GO" id="GO:0052689">
    <property type="term" value="F:carboxylic ester hydrolase activity"/>
    <property type="evidence" value="ECO:0007669"/>
    <property type="project" value="UniProtKB-KW"/>
</dbReference>
<keyword evidence="2" id="KW-0719">Serine esterase</keyword>
<dbReference type="SMART" id="SM01110">
    <property type="entry name" value="Cutinase"/>
    <property type="match status" value="1"/>
</dbReference>
<gene>
    <name evidence="5" type="primary">cut1</name>
    <name evidence="5" type="ORF">MBOT_28130</name>
</gene>
<dbReference type="Pfam" id="PF01083">
    <property type="entry name" value="Cutinase"/>
    <property type="match status" value="1"/>
</dbReference>
<dbReference type="Gene3D" id="3.40.50.1820">
    <property type="entry name" value="alpha/beta hydrolase"/>
    <property type="match status" value="1"/>
</dbReference>
<protein>
    <submittedName>
        <fullName evidence="5">Cutinase</fullName>
    </submittedName>
</protein>
<accession>A0A7I9Y056</accession>
<dbReference type="PANTHER" id="PTHR33630">
    <property type="entry name" value="CUTINASE RV1984C-RELATED-RELATED"/>
    <property type="match status" value="1"/>
</dbReference>
<name>A0A7I9Y056_9MYCO</name>
<evidence type="ECO:0000256" key="1">
    <source>
        <dbReference type="ARBA" id="ARBA00007534"/>
    </source>
</evidence>
<evidence type="ECO:0000256" key="4">
    <source>
        <dbReference type="ARBA" id="ARBA00023157"/>
    </source>
</evidence>
<organism evidence="5 6">
    <name type="scientific">Mycobacterium botniense</name>
    <dbReference type="NCBI Taxonomy" id="84962"/>
    <lineage>
        <taxon>Bacteria</taxon>
        <taxon>Bacillati</taxon>
        <taxon>Actinomycetota</taxon>
        <taxon>Actinomycetes</taxon>
        <taxon>Mycobacteriales</taxon>
        <taxon>Mycobacteriaceae</taxon>
        <taxon>Mycobacterium</taxon>
    </lineage>
</organism>
<keyword evidence="6" id="KW-1185">Reference proteome</keyword>
<comment type="similarity">
    <text evidence="1">Belongs to the cutinase family.</text>
</comment>
<reference evidence="5 6" key="1">
    <citation type="journal article" date="2019" name="Emerg. Microbes Infect.">
        <title>Comprehensive subspecies identification of 175 nontuberculous mycobacteria species based on 7547 genomic profiles.</title>
        <authorList>
            <person name="Matsumoto Y."/>
            <person name="Kinjo T."/>
            <person name="Motooka D."/>
            <person name="Nabeya D."/>
            <person name="Jung N."/>
            <person name="Uechi K."/>
            <person name="Horii T."/>
            <person name="Iida T."/>
            <person name="Fujita J."/>
            <person name="Nakamura S."/>
        </authorList>
    </citation>
    <scope>NUCLEOTIDE SEQUENCE [LARGE SCALE GENOMIC DNA]</scope>
    <source>
        <strain evidence="5 6">JCM 17322</strain>
    </source>
</reference>
<dbReference type="AlphaFoldDB" id="A0A7I9Y056"/>
<evidence type="ECO:0000313" key="5">
    <source>
        <dbReference type="EMBL" id="GFG75448.1"/>
    </source>
</evidence>
<evidence type="ECO:0000256" key="2">
    <source>
        <dbReference type="ARBA" id="ARBA00022487"/>
    </source>
</evidence>
<comment type="caution">
    <text evidence="5">The sequence shown here is derived from an EMBL/GenBank/DDBJ whole genome shotgun (WGS) entry which is preliminary data.</text>
</comment>
<proteinExistence type="inferred from homology"/>
<evidence type="ECO:0000313" key="6">
    <source>
        <dbReference type="Proteomes" id="UP000465361"/>
    </source>
</evidence>
<dbReference type="SUPFAM" id="SSF53474">
    <property type="entry name" value="alpha/beta-Hydrolases"/>
    <property type="match status" value="1"/>
</dbReference>
<dbReference type="PANTHER" id="PTHR33630:SF9">
    <property type="entry name" value="CUTINASE 4"/>
    <property type="match status" value="1"/>
</dbReference>